<dbReference type="InterPro" id="IPR049317">
    <property type="entry name" value="GCIP-like_N"/>
</dbReference>
<dbReference type="Pfam" id="PF20936">
    <property type="entry name" value="GCIP_C"/>
    <property type="match status" value="1"/>
</dbReference>
<evidence type="ECO:0000256" key="4">
    <source>
        <dbReference type="ARBA" id="ARBA00022490"/>
    </source>
</evidence>
<dbReference type="OrthoDB" id="41588at2759"/>
<evidence type="ECO:0000259" key="8">
    <source>
        <dbReference type="Pfam" id="PF20936"/>
    </source>
</evidence>
<dbReference type="OMA" id="HEATKFC"/>
<evidence type="ECO:0000256" key="1">
    <source>
        <dbReference type="ARBA" id="ARBA00004123"/>
    </source>
</evidence>
<organism evidence="9 10">
    <name type="scientific">Magallana gigas</name>
    <name type="common">Pacific oyster</name>
    <name type="synonym">Crassostrea gigas</name>
    <dbReference type="NCBI Taxonomy" id="29159"/>
    <lineage>
        <taxon>Eukaryota</taxon>
        <taxon>Metazoa</taxon>
        <taxon>Spiralia</taxon>
        <taxon>Lophotrochozoa</taxon>
        <taxon>Mollusca</taxon>
        <taxon>Bivalvia</taxon>
        <taxon>Autobranchia</taxon>
        <taxon>Pteriomorphia</taxon>
        <taxon>Ostreida</taxon>
        <taxon>Ostreoidea</taxon>
        <taxon>Ostreidae</taxon>
        <taxon>Magallana</taxon>
    </lineage>
</organism>
<keyword evidence="10" id="KW-1185">Reference proteome</keyword>
<comment type="subcellular location">
    <subcellularLocation>
        <location evidence="2">Cytoplasm</location>
    </subcellularLocation>
    <subcellularLocation>
        <location evidence="1">Nucleus</location>
    </subcellularLocation>
</comment>
<feature type="domain" description="Cyclin-D1-binding protein 1-like N-terminal" evidence="7">
    <location>
        <begin position="48"/>
        <end position="186"/>
    </location>
</feature>
<evidence type="ECO:0000256" key="2">
    <source>
        <dbReference type="ARBA" id="ARBA00004496"/>
    </source>
</evidence>
<evidence type="ECO:0000256" key="5">
    <source>
        <dbReference type="ARBA" id="ARBA00023242"/>
    </source>
</evidence>
<dbReference type="GO" id="GO:0005634">
    <property type="term" value="C:nucleus"/>
    <property type="evidence" value="ECO:0007669"/>
    <property type="project" value="UniProtKB-SubCell"/>
</dbReference>
<keyword evidence="5" id="KW-0539">Nucleus</keyword>
<dbReference type="GO" id="GO:0005737">
    <property type="term" value="C:cytoplasm"/>
    <property type="evidence" value="ECO:0007669"/>
    <property type="project" value="UniProtKB-SubCell"/>
</dbReference>
<dbReference type="EnsemblMetazoa" id="G24068.2">
    <property type="protein sequence ID" value="G24068.2:cds"/>
    <property type="gene ID" value="G24068"/>
</dbReference>
<reference evidence="9" key="1">
    <citation type="submission" date="2022-08" db="UniProtKB">
        <authorList>
            <consortium name="EnsemblMetazoa"/>
        </authorList>
    </citation>
    <scope>IDENTIFICATION</scope>
    <source>
        <strain evidence="9">05x7-T-G4-1.051#20</strain>
    </source>
</reference>
<dbReference type="Gene3D" id="1.20.1410.10">
    <property type="entry name" value="I/LWEQ domain"/>
    <property type="match status" value="1"/>
</dbReference>
<dbReference type="PANTHER" id="PTHR15492">
    <property type="entry name" value="CYCLIN D1-BINDING PROTEIN 1"/>
    <property type="match status" value="1"/>
</dbReference>
<comment type="similarity">
    <text evidence="3">Belongs to the CCNDBP1 family.</text>
</comment>
<keyword evidence="6" id="KW-0131">Cell cycle</keyword>
<evidence type="ECO:0000259" key="7">
    <source>
        <dbReference type="Pfam" id="PF13324"/>
    </source>
</evidence>
<evidence type="ECO:0000256" key="6">
    <source>
        <dbReference type="ARBA" id="ARBA00023306"/>
    </source>
</evidence>
<keyword evidence="4" id="KW-0963">Cytoplasm</keyword>
<dbReference type="InterPro" id="IPR026907">
    <property type="entry name" value="GCIP-like"/>
</dbReference>
<protein>
    <recommendedName>
        <fullName evidence="11">Cyclin-D1-binding protein 1-like protein</fullName>
    </recommendedName>
</protein>
<proteinExistence type="inferred from homology"/>
<evidence type="ECO:0008006" key="11">
    <source>
        <dbReference type="Google" id="ProtNLM"/>
    </source>
</evidence>
<evidence type="ECO:0000313" key="9">
    <source>
        <dbReference type="EnsemblMetazoa" id="G24068.2:cds"/>
    </source>
</evidence>
<evidence type="ECO:0000313" key="10">
    <source>
        <dbReference type="Proteomes" id="UP000005408"/>
    </source>
</evidence>
<sequence>MAEEKKACVSPVTSFLQNIDLVRRQLRDDSTHRKDNENFDAEKLWSEMEKIFKVISHEATKISLAFCGSPAPSDKECSSLFSQAEKAILALVSLFYTLPASQGLRLIKSTKDTVLSLLDSMRELISNIQEGCAGNQQQLQSTGTVWQDANLFASMPKNDKDAVVRELKTCSQLIKDALEEIEEAIEGDGIQDDLCDLDEEGGGEGGAQWTESDKALTKPCVGLIKTTKSLIKKATDCVQSNGLTQRPMEIQELDKLAELSERLSPSVDDLIMDLYPPVDLCKVQEKGKTLFEIHQTVLGFLRSSHMTGEDDQKWLEFLLKANQHNYDNIQKVT</sequence>
<evidence type="ECO:0000256" key="3">
    <source>
        <dbReference type="ARBA" id="ARBA00008940"/>
    </source>
</evidence>
<dbReference type="PANTHER" id="PTHR15492:SF1">
    <property type="entry name" value="CYCLIN-D1-BINDING PROTEIN 1"/>
    <property type="match status" value="1"/>
</dbReference>
<feature type="domain" description="Cyclin-D1-binding protein 1-like C-terminal" evidence="8">
    <location>
        <begin position="199"/>
        <end position="290"/>
    </location>
</feature>
<dbReference type="EnsemblMetazoa" id="G24068.3">
    <property type="protein sequence ID" value="G24068.3:cds"/>
    <property type="gene ID" value="G24068"/>
</dbReference>
<dbReference type="Proteomes" id="UP000005408">
    <property type="component" value="Unassembled WGS sequence"/>
</dbReference>
<dbReference type="Pfam" id="PF13324">
    <property type="entry name" value="GCIP_N"/>
    <property type="match status" value="1"/>
</dbReference>
<dbReference type="Gene3D" id="1.20.1420.10">
    <property type="entry name" value="Talin, central domain"/>
    <property type="match status" value="1"/>
</dbReference>
<dbReference type="AlphaFoldDB" id="A0A8W8KL43"/>
<accession>A0A8W8KL43</accession>
<name>A0A8W8KL43_MAGGI</name>
<dbReference type="InterPro" id="IPR049318">
    <property type="entry name" value="GCIP_C"/>
</dbReference>